<accession>A0A4Y2UEY5</accession>
<feature type="region of interest" description="Disordered" evidence="1">
    <location>
        <begin position="53"/>
        <end position="82"/>
    </location>
</feature>
<protein>
    <submittedName>
        <fullName evidence="2">Uncharacterized protein</fullName>
    </submittedName>
</protein>
<organism evidence="2 3">
    <name type="scientific">Araneus ventricosus</name>
    <name type="common">Orbweaver spider</name>
    <name type="synonym">Epeira ventricosa</name>
    <dbReference type="NCBI Taxonomy" id="182803"/>
    <lineage>
        <taxon>Eukaryota</taxon>
        <taxon>Metazoa</taxon>
        <taxon>Ecdysozoa</taxon>
        <taxon>Arthropoda</taxon>
        <taxon>Chelicerata</taxon>
        <taxon>Arachnida</taxon>
        <taxon>Araneae</taxon>
        <taxon>Araneomorphae</taxon>
        <taxon>Entelegynae</taxon>
        <taxon>Araneoidea</taxon>
        <taxon>Araneidae</taxon>
        <taxon>Araneus</taxon>
    </lineage>
</organism>
<proteinExistence type="predicted"/>
<evidence type="ECO:0000313" key="3">
    <source>
        <dbReference type="Proteomes" id="UP000499080"/>
    </source>
</evidence>
<keyword evidence="3" id="KW-1185">Reference proteome</keyword>
<evidence type="ECO:0000256" key="1">
    <source>
        <dbReference type="SAM" id="MobiDB-lite"/>
    </source>
</evidence>
<dbReference type="EMBL" id="BGPR01035331">
    <property type="protein sequence ID" value="GBO10110.1"/>
    <property type="molecule type" value="Genomic_DNA"/>
</dbReference>
<name>A0A4Y2UEY5_ARAVE</name>
<dbReference type="AlphaFoldDB" id="A0A4Y2UEY5"/>
<sequence length="101" mass="11832">MQRIFERMPQRFSKIGHLVCLNLHSNLDFHILNLLRSLEKVFQKFCRQRQRDNLGFGPRTGRKLPRDPISPKIHPVCSPGELKTSQRGSNILMFVGYRSLE</sequence>
<gene>
    <name evidence="2" type="ORF">AVEN_165478_1</name>
</gene>
<evidence type="ECO:0000313" key="2">
    <source>
        <dbReference type="EMBL" id="GBO10110.1"/>
    </source>
</evidence>
<comment type="caution">
    <text evidence="2">The sequence shown here is derived from an EMBL/GenBank/DDBJ whole genome shotgun (WGS) entry which is preliminary data.</text>
</comment>
<dbReference type="Proteomes" id="UP000499080">
    <property type="component" value="Unassembled WGS sequence"/>
</dbReference>
<reference evidence="2 3" key="1">
    <citation type="journal article" date="2019" name="Sci. Rep.">
        <title>Orb-weaving spider Araneus ventricosus genome elucidates the spidroin gene catalogue.</title>
        <authorList>
            <person name="Kono N."/>
            <person name="Nakamura H."/>
            <person name="Ohtoshi R."/>
            <person name="Moran D.A.P."/>
            <person name="Shinohara A."/>
            <person name="Yoshida Y."/>
            <person name="Fujiwara M."/>
            <person name="Mori M."/>
            <person name="Tomita M."/>
            <person name="Arakawa K."/>
        </authorList>
    </citation>
    <scope>NUCLEOTIDE SEQUENCE [LARGE SCALE GENOMIC DNA]</scope>
</reference>